<organism evidence="1 2">
    <name type="scientific">Cichlidogyrus casuarinus</name>
    <dbReference type="NCBI Taxonomy" id="1844966"/>
    <lineage>
        <taxon>Eukaryota</taxon>
        <taxon>Metazoa</taxon>
        <taxon>Spiralia</taxon>
        <taxon>Lophotrochozoa</taxon>
        <taxon>Platyhelminthes</taxon>
        <taxon>Monogenea</taxon>
        <taxon>Monopisthocotylea</taxon>
        <taxon>Dactylogyridea</taxon>
        <taxon>Ancyrocephalidae</taxon>
        <taxon>Cichlidogyrus</taxon>
    </lineage>
</organism>
<sequence>LTIHVALLPFSGCEELQFSYVSKLENSHLPTGLLQFECSATVEFTPSEPHLYRLKIANPSLTSELSSKPYDVYFTRDRREIKAIYHRAVETPEDVVHLNLQKTLIDSFSDSIFIESNASSKKVASHSKKKTSMGTCDRFLSTDDGVVTSRLSNCEKKDDQEVNLSELVSQFLVSSIPTYNETIYRECKSYLSEASLDCYQTIFVKTSANNFTVLRAIQTFSHISRIVTHGVQPRLTIPDNYVRGDLLLKNAPERQQRSSQKLSSLLKNMQNNKTDSTNHDSLHILVSLLPLAPEEELLDLISQNFDSNSFEHDTNLRDAFGSTRLSEPLLLVHLNHLNKLNLRDGKMQSLEKWVSSVLTNADLIESKFETPHLIVGELVKFLQKQEASEKLEILTWQAIGRILHKSCILDQHESCRTNLENIRPQIKARMNSKSLLQFMHSSSKLFELSETELLVQEYTKSISPSPELQALPFSLKLAENMRKMSCGSTVREEYLRKLFFDTDLPSQLRITGYLGLMECANDDLLEQIYRQYTREVAPNVRVFIKSHVSSLKGTNEPIGISLANRWSAFENMEPLTYQETLRYSIFREFRLIENTKHSLIARVTLLWSDTNYMPYSMKVDLIAFRPRSKNSKLLASATIRLRNGQDLIEYLFRQVGRMGQKRDMLQFAMEFLGFAGKLKFDLELDFDGRFQLFSSEDLERWGDLTSVLQDFSNSLAKGLSIVDWKKRSLLFQQRHEVPTIFGALASIESQFIQDLSLKLDATIDLQEIFVPKENQTAKIGISWQLAPKIDLFIKRRMNVLGESASWFTNFKSDLTTQVSSNVTLGKAVRLEIHMPNKRQTLLHIENESSVITKDQCTGDFLAKMLGVRLCVNDLLMQLGSNGVTSIFIEKVDSHKGYIFELSGPINDRDDAIGRIFKFQFDTPESTINRRFSFEAVATSFGKFLIEAVTPTSSKKAILDYHNMPRKLILNVESNGKDLILLLLDQKVLLHHNRSSYDGSLTLKSSITGQNLHQEIKFELSNQYGLEYLQQAEGQLTFYEFVSLKPQKFKQVDYKMTRSDREQVSAFGLARKFDLKMSEITDERHNKITGMIQIEANKLISYLTLEQNGKSLRPFKITWKQKLAVPSMSPTLSELSWQNNFRVTPPNNGACIDLSANLKAELAHWSYLKLTYDTNINMTRSGEETVFYADVVKGNHLLAFDDRTAGLINVKIENYFHWESNKLDWRLKGDLGYGPQNFALKIDLRSDDRLIMLIDTASVNLGRYHIEFISRTKIISPFVLPVPGFQKVRRLDFETKIQEKGLGYYTSSSSIRGDHIMHSNFRPEEAPSIGTDLELVNLNCTFQVTSMLWYQTAFTSVLALPIRDYDAQPDTVHLAPWLTLQRGYFRSAFIEDQD</sequence>
<keyword evidence="2" id="KW-1185">Reference proteome</keyword>
<protein>
    <recommendedName>
        <fullName evidence="3">Vitellogenin domain-containing protein</fullName>
    </recommendedName>
</protein>
<dbReference type="InterPro" id="IPR011030">
    <property type="entry name" value="Lipovitellin_superhlx_dom"/>
</dbReference>
<comment type="caution">
    <text evidence="1">The sequence shown here is derived from an EMBL/GenBank/DDBJ whole genome shotgun (WGS) entry which is preliminary data.</text>
</comment>
<evidence type="ECO:0000313" key="1">
    <source>
        <dbReference type="EMBL" id="KAL3318087.1"/>
    </source>
</evidence>
<dbReference type="SUPFAM" id="SSF48431">
    <property type="entry name" value="Lipovitellin-phosvitin complex, superhelical domain"/>
    <property type="match status" value="1"/>
</dbReference>
<evidence type="ECO:0000313" key="2">
    <source>
        <dbReference type="Proteomes" id="UP001626550"/>
    </source>
</evidence>
<reference evidence="1 2" key="1">
    <citation type="submission" date="2024-11" db="EMBL/GenBank/DDBJ databases">
        <title>Adaptive evolution of stress response genes in parasites aligns with host niche diversity.</title>
        <authorList>
            <person name="Hahn C."/>
            <person name="Resl P."/>
        </authorList>
    </citation>
    <scope>NUCLEOTIDE SEQUENCE [LARGE SCALE GENOMIC DNA]</scope>
    <source>
        <strain evidence="1">EGGRZ-B1_66</strain>
        <tissue evidence="1">Body</tissue>
    </source>
</reference>
<proteinExistence type="predicted"/>
<evidence type="ECO:0008006" key="3">
    <source>
        <dbReference type="Google" id="ProtNLM"/>
    </source>
</evidence>
<name>A0ABD2QFK6_9PLAT</name>
<feature type="non-terminal residue" evidence="1">
    <location>
        <position position="1"/>
    </location>
</feature>
<accession>A0ABD2QFK6</accession>
<dbReference type="Gene3D" id="1.25.10.20">
    <property type="entry name" value="Vitellinogen, superhelical"/>
    <property type="match status" value="1"/>
</dbReference>
<dbReference type="EMBL" id="JBJKFK010000289">
    <property type="protein sequence ID" value="KAL3318087.1"/>
    <property type="molecule type" value="Genomic_DNA"/>
</dbReference>
<dbReference type="Proteomes" id="UP001626550">
    <property type="component" value="Unassembled WGS sequence"/>
</dbReference>
<gene>
    <name evidence="1" type="ORF">Ciccas_003259</name>
</gene>